<keyword evidence="1" id="KW-0472">Membrane</keyword>
<dbReference type="AlphaFoldDB" id="A0A8X6I1C9"/>
<dbReference type="EMBL" id="BMAO01019896">
    <property type="protein sequence ID" value="GFR33648.1"/>
    <property type="molecule type" value="Genomic_DNA"/>
</dbReference>
<protein>
    <submittedName>
        <fullName evidence="2">Glutamate receptor ionotropic, delta-1</fullName>
    </submittedName>
</protein>
<evidence type="ECO:0000313" key="2">
    <source>
        <dbReference type="EMBL" id="GFR33648.1"/>
    </source>
</evidence>
<keyword evidence="2" id="KW-0675">Receptor</keyword>
<feature type="transmembrane region" description="Helical" evidence="1">
    <location>
        <begin position="131"/>
        <end position="154"/>
    </location>
</feature>
<keyword evidence="1" id="KW-0812">Transmembrane</keyword>
<keyword evidence="1" id="KW-1133">Transmembrane helix</keyword>
<feature type="non-terminal residue" evidence="2">
    <location>
        <position position="1"/>
    </location>
</feature>
<dbReference type="Proteomes" id="UP000887116">
    <property type="component" value="Unassembled WGS sequence"/>
</dbReference>
<keyword evidence="3" id="KW-1185">Reference proteome</keyword>
<dbReference type="OrthoDB" id="6430908at2759"/>
<evidence type="ECO:0000313" key="3">
    <source>
        <dbReference type="Proteomes" id="UP000887116"/>
    </source>
</evidence>
<comment type="caution">
    <text evidence="2">The sequence shown here is derived from an EMBL/GenBank/DDBJ whole genome shotgun (WGS) entry which is preliminary data.</text>
</comment>
<sequence length="166" mass="19470">EAKSGIIQDLANHIRHYPENILKNFAESIKRVEEGKFALMNMRLHFMYSASQIGIERFYVAKDSIGYNVVSIAFRRGVRHMERVNRIIHRITECALFSKMIDGYIFHSQLKAPPPKPMEDKRALSFDDVKMAVRMLMLFHVLSTFCLVIEMGIYKYKTLQARRKQK</sequence>
<name>A0A8X6I1C9_TRICU</name>
<gene>
    <name evidence="2" type="primary">GRID1_7</name>
    <name evidence="2" type="ORF">TNCT_737761</name>
</gene>
<proteinExistence type="predicted"/>
<accession>A0A8X6I1C9</accession>
<organism evidence="2 3">
    <name type="scientific">Trichonephila clavata</name>
    <name type="common">Joro spider</name>
    <name type="synonym">Nephila clavata</name>
    <dbReference type="NCBI Taxonomy" id="2740835"/>
    <lineage>
        <taxon>Eukaryota</taxon>
        <taxon>Metazoa</taxon>
        <taxon>Ecdysozoa</taxon>
        <taxon>Arthropoda</taxon>
        <taxon>Chelicerata</taxon>
        <taxon>Arachnida</taxon>
        <taxon>Araneae</taxon>
        <taxon>Araneomorphae</taxon>
        <taxon>Entelegynae</taxon>
        <taxon>Araneoidea</taxon>
        <taxon>Nephilidae</taxon>
        <taxon>Trichonephila</taxon>
    </lineage>
</organism>
<reference evidence="2" key="1">
    <citation type="submission" date="2020-07" db="EMBL/GenBank/DDBJ databases">
        <title>Multicomponent nature underlies the extraordinary mechanical properties of spider dragline silk.</title>
        <authorList>
            <person name="Kono N."/>
            <person name="Nakamura H."/>
            <person name="Mori M."/>
            <person name="Yoshida Y."/>
            <person name="Ohtoshi R."/>
            <person name="Malay A.D."/>
            <person name="Moran D.A.P."/>
            <person name="Tomita M."/>
            <person name="Numata K."/>
            <person name="Arakawa K."/>
        </authorList>
    </citation>
    <scope>NUCLEOTIDE SEQUENCE</scope>
</reference>
<evidence type="ECO:0000256" key="1">
    <source>
        <dbReference type="SAM" id="Phobius"/>
    </source>
</evidence>